<dbReference type="FunCoup" id="G3UJB5">
    <property type="interactions" value="91"/>
</dbReference>
<evidence type="ECO:0000313" key="4">
    <source>
        <dbReference type="Ensembl" id="ENSLAFP00000027923.1"/>
    </source>
</evidence>
<name>G3UJB5_LOXAF</name>
<dbReference type="GO" id="GO:0045585">
    <property type="term" value="P:positive regulation of cytotoxic T cell differentiation"/>
    <property type="evidence" value="ECO:0007669"/>
    <property type="project" value="TreeGrafter"/>
</dbReference>
<evidence type="ECO:0000313" key="5">
    <source>
        <dbReference type="Proteomes" id="UP000007646"/>
    </source>
</evidence>
<keyword evidence="2" id="KW-0812">Transmembrane</keyword>
<organism evidence="4 5">
    <name type="scientific">Loxodonta africana</name>
    <name type="common">African elephant</name>
    <dbReference type="NCBI Taxonomy" id="9785"/>
    <lineage>
        <taxon>Eukaryota</taxon>
        <taxon>Metazoa</taxon>
        <taxon>Chordata</taxon>
        <taxon>Craniata</taxon>
        <taxon>Vertebrata</taxon>
        <taxon>Euteleostomi</taxon>
        <taxon>Mammalia</taxon>
        <taxon>Eutheria</taxon>
        <taxon>Afrotheria</taxon>
        <taxon>Proboscidea</taxon>
        <taxon>Elephantidae</taxon>
        <taxon>Loxodonta</taxon>
    </lineage>
</organism>
<dbReference type="SMART" id="SM00207">
    <property type="entry name" value="TNF"/>
    <property type="match status" value="1"/>
</dbReference>
<dbReference type="Proteomes" id="UP000007646">
    <property type="component" value="Unassembled WGS sequence"/>
</dbReference>
<dbReference type="eggNOG" id="ENOG502SSK0">
    <property type="taxonomic scope" value="Eukaryota"/>
</dbReference>
<sequence>MRPLVEATPDPEAQLPASRVSACRRLDWVLGASLLLLAAACVTCAARFWLVPAARGGPFSVLTPTAEETSTSFPDPGEPLFDQQHDGFAQLVASSAQLTNGTLSWHSDSGLAGVFLAPGLSYDALSRELVVAEGGIYYVFLRLELQRVVAGEGSGWVSMALHLQPDRAALTLTVALPTASLDSAGGSRGHLLRLSVGQRLAVHLRASAAAHPAWQLTQGATVLGLFRVAPEAPVRLGLPSPQPA</sequence>
<dbReference type="Ensembl" id="ENSLAFT00000028754.1">
    <property type="protein sequence ID" value="ENSLAFP00000027923.1"/>
    <property type="gene ID" value="ENSLAFG00000028534.1"/>
</dbReference>
<dbReference type="AlphaFoldDB" id="G3UJB5"/>
<feature type="transmembrane region" description="Helical" evidence="2">
    <location>
        <begin position="28"/>
        <end position="50"/>
    </location>
</feature>
<feature type="domain" description="THD" evidence="3">
    <location>
        <begin position="87"/>
        <end position="228"/>
    </location>
</feature>
<dbReference type="PANTHER" id="PTHR15153:SF0">
    <property type="entry name" value="TUMOR NECROSIS FACTOR LIGAND SUPERFAMILY MEMBER 9"/>
    <property type="match status" value="1"/>
</dbReference>
<protein>
    <submittedName>
        <fullName evidence="4">TNF superfamily member 9</fullName>
    </submittedName>
</protein>
<dbReference type="FunFam" id="2.60.120.40:FF:000032">
    <property type="entry name" value="Tumor necrosis factor ligand superfamily member 9"/>
    <property type="match status" value="1"/>
</dbReference>
<dbReference type="InterPro" id="IPR008983">
    <property type="entry name" value="Tumour_necrosis_fac-like_dom"/>
</dbReference>
<keyword evidence="2" id="KW-0472">Membrane</keyword>
<dbReference type="InterPro" id="IPR042373">
    <property type="entry name" value="TNFSF9"/>
</dbReference>
<gene>
    <name evidence="4" type="primary">TNFSF9</name>
</gene>
<dbReference type="HOGENOM" id="CLU_095541_0_0_1"/>
<dbReference type="InterPro" id="IPR006052">
    <property type="entry name" value="TNF_dom"/>
</dbReference>
<dbReference type="GeneTree" id="ENSGT00390000006244"/>
<dbReference type="SUPFAM" id="SSF49842">
    <property type="entry name" value="TNF-like"/>
    <property type="match status" value="1"/>
</dbReference>
<comment type="similarity">
    <text evidence="1">Belongs to the tumor necrosis factor family.</text>
</comment>
<accession>G3UJB5</accession>
<reference evidence="4" key="2">
    <citation type="submission" date="2025-08" db="UniProtKB">
        <authorList>
            <consortium name="Ensembl"/>
        </authorList>
    </citation>
    <scope>IDENTIFICATION</scope>
    <source>
        <strain evidence="4">Isolate ISIS603380</strain>
    </source>
</reference>
<evidence type="ECO:0000256" key="2">
    <source>
        <dbReference type="SAM" id="Phobius"/>
    </source>
</evidence>
<reference evidence="4" key="3">
    <citation type="submission" date="2025-09" db="UniProtKB">
        <authorList>
            <consortium name="Ensembl"/>
        </authorList>
    </citation>
    <scope>IDENTIFICATION</scope>
    <source>
        <strain evidence="4">Isolate ISIS603380</strain>
    </source>
</reference>
<dbReference type="OMA" id="GPLRWYS"/>
<dbReference type="Gene3D" id="2.60.120.40">
    <property type="match status" value="1"/>
</dbReference>
<evidence type="ECO:0000259" key="3">
    <source>
        <dbReference type="PROSITE" id="PS50049"/>
    </source>
</evidence>
<dbReference type="STRING" id="9785.ENSLAFP00000027923"/>
<dbReference type="PANTHER" id="PTHR15153">
    <property type="entry name" value="TUMOR NECROSIS FACTOR LIGAND SUPERFAMILY MEMBER 9"/>
    <property type="match status" value="1"/>
</dbReference>
<reference evidence="4 5" key="1">
    <citation type="submission" date="2009-06" db="EMBL/GenBank/DDBJ databases">
        <title>The Genome Sequence of Loxodonta africana (African elephant).</title>
        <authorList>
            <person name="Di Palma F."/>
            <person name="Heiman D."/>
            <person name="Young S."/>
            <person name="Johnson J."/>
            <person name="Lander E.S."/>
            <person name="Lindblad-Toh K."/>
        </authorList>
    </citation>
    <scope>NUCLEOTIDE SEQUENCE [LARGE SCALE GENOMIC DNA]</scope>
    <source>
        <strain evidence="4 5">Isolate ISIS603380</strain>
    </source>
</reference>
<keyword evidence="5" id="KW-1185">Reference proteome</keyword>
<dbReference type="GO" id="GO:0005886">
    <property type="term" value="C:plasma membrane"/>
    <property type="evidence" value="ECO:0007669"/>
    <property type="project" value="TreeGrafter"/>
</dbReference>
<dbReference type="Pfam" id="PF00229">
    <property type="entry name" value="TNF"/>
    <property type="match status" value="1"/>
</dbReference>
<dbReference type="GO" id="GO:0042104">
    <property type="term" value="P:positive regulation of activated T cell proliferation"/>
    <property type="evidence" value="ECO:0007669"/>
    <property type="project" value="TreeGrafter"/>
</dbReference>
<dbReference type="GO" id="GO:0005164">
    <property type="term" value="F:tumor necrosis factor receptor binding"/>
    <property type="evidence" value="ECO:0007669"/>
    <property type="project" value="InterPro"/>
</dbReference>
<evidence type="ECO:0000256" key="1">
    <source>
        <dbReference type="ARBA" id="ARBA00008670"/>
    </source>
</evidence>
<proteinExistence type="inferred from homology"/>
<keyword evidence="2" id="KW-1133">Transmembrane helix</keyword>
<dbReference type="InParanoid" id="G3UJB5"/>
<dbReference type="GO" id="GO:0006955">
    <property type="term" value="P:immune response"/>
    <property type="evidence" value="ECO:0007669"/>
    <property type="project" value="InterPro"/>
</dbReference>
<dbReference type="PROSITE" id="PS50049">
    <property type="entry name" value="THD_2"/>
    <property type="match status" value="1"/>
</dbReference>